<dbReference type="EMBL" id="AGEG01000009">
    <property type="protein sequence ID" value="EHR37184.1"/>
    <property type="molecule type" value="Genomic_DNA"/>
</dbReference>
<dbReference type="SUPFAM" id="SSF46785">
    <property type="entry name" value="Winged helix' DNA-binding domain"/>
    <property type="match status" value="1"/>
</dbReference>
<dbReference type="PANTHER" id="PTHR43132:SF2">
    <property type="entry name" value="ARSENICAL RESISTANCE OPERON REPRESSOR ARSR-RELATED"/>
    <property type="match status" value="1"/>
</dbReference>
<dbReference type="Pfam" id="PF01022">
    <property type="entry name" value="HTH_5"/>
    <property type="match status" value="1"/>
</dbReference>
<dbReference type="HOGENOM" id="CLU_097806_7_3_9"/>
<evidence type="ECO:0000259" key="4">
    <source>
        <dbReference type="PROSITE" id="PS50987"/>
    </source>
</evidence>
<accession>H3NIQ6</accession>
<dbReference type="InterPro" id="IPR036388">
    <property type="entry name" value="WH-like_DNA-bd_sf"/>
</dbReference>
<keyword evidence="3" id="KW-0804">Transcription</keyword>
<dbReference type="Proteomes" id="UP000006190">
    <property type="component" value="Unassembled WGS sequence"/>
</dbReference>
<dbReference type="STRING" id="883113.HMPREF9708_00745"/>
<dbReference type="NCBIfam" id="NF033788">
    <property type="entry name" value="HTH_metalloreg"/>
    <property type="match status" value="1"/>
</dbReference>
<dbReference type="RefSeq" id="WP_006308772.1">
    <property type="nucleotide sequence ID" value="NZ_JH601133.1"/>
</dbReference>
<evidence type="ECO:0000256" key="3">
    <source>
        <dbReference type="ARBA" id="ARBA00023163"/>
    </source>
</evidence>
<dbReference type="InterPro" id="IPR051011">
    <property type="entry name" value="Metal_resp_trans_reg"/>
</dbReference>
<evidence type="ECO:0000256" key="1">
    <source>
        <dbReference type="ARBA" id="ARBA00023015"/>
    </source>
</evidence>
<protein>
    <recommendedName>
        <fullName evidence="4">HTH arsR-type domain-containing protein</fullName>
    </recommendedName>
</protein>
<organism evidence="5 6">
    <name type="scientific">Facklamia languida CCUG 37842</name>
    <dbReference type="NCBI Taxonomy" id="883113"/>
    <lineage>
        <taxon>Bacteria</taxon>
        <taxon>Bacillati</taxon>
        <taxon>Bacillota</taxon>
        <taxon>Bacilli</taxon>
        <taxon>Lactobacillales</taxon>
        <taxon>Aerococcaceae</taxon>
        <taxon>Facklamia</taxon>
    </lineage>
</organism>
<evidence type="ECO:0000313" key="5">
    <source>
        <dbReference type="EMBL" id="EHR37184.1"/>
    </source>
</evidence>
<keyword evidence="1" id="KW-0805">Transcription regulation</keyword>
<evidence type="ECO:0000313" key="6">
    <source>
        <dbReference type="Proteomes" id="UP000006190"/>
    </source>
</evidence>
<keyword evidence="6" id="KW-1185">Reference proteome</keyword>
<dbReference type="GO" id="GO:0003700">
    <property type="term" value="F:DNA-binding transcription factor activity"/>
    <property type="evidence" value="ECO:0007669"/>
    <property type="project" value="InterPro"/>
</dbReference>
<dbReference type="PATRIC" id="fig|883113.3.peg.743"/>
<dbReference type="InterPro" id="IPR001845">
    <property type="entry name" value="HTH_ArsR_DNA-bd_dom"/>
</dbReference>
<dbReference type="PANTHER" id="PTHR43132">
    <property type="entry name" value="ARSENICAL RESISTANCE OPERON REPRESSOR ARSR-RELATED"/>
    <property type="match status" value="1"/>
</dbReference>
<dbReference type="Gene3D" id="1.10.10.10">
    <property type="entry name" value="Winged helix-like DNA-binding domain superfamily/Winged helix DNA-binding domain"/>
    <property type="match status" value="1"/>
</dbReference>
<dbReference type="CDD" id="cd00090">
    <property type="entry name" value="HTH_ARSR"/>
    <property type="match status" value="1"/>
</dbReference>
<dbReference type="AlphaFoldDB" id="H3NIQ6"/>
<sequence>MPEYCCYSGHELNQEKKRAADLLQTSMIESKAALFKILGDCNRLKIIELLMNYDKLCVFEIAKLIDVSIATTSHHLITLKNYQIIHSHKEGKHVIYSLNNPLITDLIELANRVDIPSNGCL</sequence>
<comment type="caution">
    <text evidence="5">The sequence shown here is derived from an EMBL/GenBank/DDBJ whole genome shotgun (WGS) entry which is preliminary data.</text>
</comment>
<proteinExistence type="predicted"/>
<dbReference type="eggNOG" id="COG0640">
    <property type="taxonomic scope" value="Bacteria"/>
</dbReference>
<dbReference type="PROSITE" id="PS50987">
    <property type="entry name" value="HTH_ARSR_2"/>
    <property type="match status" value="1"/>
</dbReference>
<dbReference type="InterPro" id="IPR011991">
    <property type="entry name" value="ArsR-like_HTH"/>
</dbReference>
<feature type="domain" description="HTH arsR-type" evidence="4">
    <location>
        <begin position="23"/>
        <end position="118"/>
    </location>
</feature>
<keyword evidence="2" id="KW-0238">DNA-binding</keyword>
<dbReference type="InterPro" id="IPR036390">
    <property type="entry name" value="WH_DNA-bd_sf"/>
</dbReference>
<evidence type="ECO:0000256" key="2">
    <source>
        <dbReference type="ARBA" id="ARBA00023125"/>
    </source>
</evidence>
<dbReference type="PRINTS" id="PR00778">
    <property type="entry name" value="HTHARSR"/>
</dbReference>
<gene>
    <name evidence="5" type="ORF">HMPREF9708_00745</name>
</gene>
<dbReference type="GO" id="GO:0003677">
    <property type="term" value="F:DNA binding"/>
    <property type="evidence" value="ECO:0007669"/>
    <property type="project" value="UniProtKB-KW"/>
</dbReference>
<dbReference type="SMART" id="SM00418">
    <property type="entry name" value="HTH_ARSR"/>
    <property type="match status" value="1"/>
</dbReference>
<name>H3NIQ6_9LACT</name>
<reference evidence="5 6" key="1">
    <citation type="submission" date="2012-01" db="EMBL/GenBank/DDBJ databases">
        <title>The Genome Sequence of Facklamia languida CCUG 37842.</title>
        <authorList>
            <consortium name="The Broad Institute Genome Sequencing Platform"/>
            <person name="Earl A."/>
            <person name="Ward D."/>
            <person name="Feldgarden M."/>
            <person name="Gevers D."/>
            <person name="Huys G."/>
            <person name="Young S.K."/>
            <person name="Zeng Q."/>
            <person name="Gargeya S."/>
            <person name="Fitzgerald M."/>
            <person name="Haas B."/>
            <person name="Abouelleil A."/>
            <person name="Alvarado L."/>
            <person name="Arachchi H.M."/>
            <person name="Berlin A."/>
            <person name="Chapman S.B."/>
            <person name="Gearin G."/>
            <person name="Goldberg J."/>
            <person name="Griggs A."/>
            <person name="Gujja S."/>
            <person name="Hansen M."/>
            <person name="Heiman D."/>
            <person name="Howarth C."/>
            <person name="Larimer J."/>
            <person name="Lui A."/>
            <person name="MacDonald P.J.P."/>
            <person name="McCowen C."/>
            <person name="Montmayeur A."/>
            <person name="Murphy C."/>
            <person name="Neiman D."/>
            <person name="Pearson M."/>
            <person name="Priest M."/>
            <person name="Roberts A."/>
            <person name="Saif S."/>
            <person name="Shea T."/>
            <person name="Sisk P."/>
            <person name="Stolte C."/>
            <person name="Sykes S."/>
            <person name="Wortman J."/>
            <person name="Nusbaum C."/>
            <person name="Birren B."/>
        </authorList>
    </citation>
    <scope>NUCLEOTIDE SEQUENCE [LARGE SCALE GENOMIC DNA]</scope>
    <source>
        <strain evidence="5 6">CCUG 37842</strain>
    </source>
</reference>